<dbReference type="GO" id="GO:0004029">
    <property type="term" value="F:aldehyde dehydrogenase (NAD+) activity"/>
    <property type="evidence" value="ECO:0007669"/>
    <property type="project" value="TreeGrafter"/>
</dbReference>
<dbReference type="SUPFAM" id="SSF51735">
    <property type="entry name" value="NAD(P)-binding Rossmann-fold domains"/>
    <property type="match status" value="1"/>
</dbReference>
<sequence>MGYKCFEAILCINEITTVGKSPPSQKCQMASSLRAVADKGGTTSAPDIHGPTKTELFREESGSNYINTRSRSNLQLSEPMSTYIQDKLAKGEKLTFFITGASGYIGLVVTEFAIAQGHSVRGLSRSEAGAEKLRALGATPILGTITAHDILARESAAADAIIHLAWNHDWSADFNKTVDGDIAAVNAICASIKDTGKPLVIASGGAGAQPNSDGSETDETTPLRPNFFAAKRMQSEVNATAKEGVYGMSIRLSPYVYGRGGKGFLLMQIAKAVELNESLYINDGSYHTSPLHVEDAARLFISAVLKGMAGEAYNGVGQTDVTLKDMAEAIGKLVGVPVRSVTFDEAAEKWTPFLAAFNYLDVRGSNKKAREMLDWKPEGTRYITDITSGSYVPVAAQLKKQKSNAQK</sequence>
<accession>A0AA38PMC4</accession>
<evidence type="ECO:0000313" key="2">
    <source>
        <dbReference type="EMBL" id="KAJ3845293.1"/>
    </source>
</evidence>
<gene>
    <name evidence="2" type="ORF">F5878DRAFT_655167</name>
</gene>
<reference evidence="2" key="1">
    <citation type="submission" date="2022-08" db="EMBL/GenBank/DDBJ databases">
        <authorList>
            <consortium name="DOE Joint Genome Institute"/>
            <person name="Min B."/>
            <person name="Riley R."/>
            <person name="Sierra-Patev S."/>
            <person name="Naranjo-Ortiz M."/>
            <person name="Looney B."/>
            <person name="Konkel Z."/>
            <person name="Slot J.C."/>
            <person name="Sakamoto Y."/>
            <person name="Steenwyk J.L."/>
            <person name="Rokas A."/>
            <person name="Carro J."/>
            <person name="Camarero S."/>
            <person name="Ferreira P."/>
            <person name="Molpeceres G."/>
            <person name="Ruiz-Duenas F.J."/>
            <person name="Serrano A."/>
            <person name="Henrissat B."/>
            <person name="Drula E."/>
            <person name="Hughes K.W."/>
            <person name="Mata J.L."/>
            <person name="Ishikawa N.K."/>
            <person name="Vargas-Isla R."/>
            <person name="Ushijima S."/>
            <person name="Smith C.A."/>
            <person name="Ahrendt S."/>
            <person name="Andreopoulos W."/>
            <person name="He G."/>
            <person name="Labutti K."/>
            <person name="Lipzen A."/>
            <person name="Ng V."/>
            <person name="Sandor L."/>
            <person name="Barry K."/>
            <person name="Martinez A.T."/>
            <person name="Xiao Y."/>
            <person name="Gibbons J.G."/>
            <person name="Terashima K."/>
            <person name="Hibbett D.S."/>
            <person name="Grigoriev I.V."/>
        </authorList>
    </citation>
    <scope>NUCLEOTIDE SEQUENCE</scope>
    <source>
        <strain evidence="2">TFB9207</strain>
    </source>
</reference>
<dbReference type="GO" id="GO:0005737">
    <property type="term" value="C:cytoplasm"/>
    <property type="evidence" value="ECO:0007669"/>
    <property type="project" value="TreeGrafter"/>
</dbReference>
<dbReference type="Gene3D" id="3.40.50.720">
    <property type="entry name" value="NAD(P)-binding Rossmann-like Domain"/>
    <property type="match status" value="1"/>
</dbReference>
<comment type="caution">
    <text evidence="2">The sequence shown here is derived from an EMBL/GenBank/DDBJ whole genome shotgun (WGS) entry which is preliminary data.</text>
</comment>
<dbReference type="InterPro" id="IPR036291">
    <property type="entry name" value="NAD(P)-bd_dom_sf"/>
</dbReference>
<dbReference type="EMBL" id="MU805939">
    <property type="protein sequence ID" value="KAJ3845293.1"/>
    <property type="molecule type" value="Genomic_DNA"/>
</dbReference>
<evidence type="ECO:0000259" key="1">
    <source>
        <dbReference type="Pfam" id="PF01370"/>
    </source>
</evidence>
<keyword evidence="3" id="KW-1185">Reference proteome</keyword>
<dbReference type="Pfam" id="PF01370">
    <property type="entry name" value="Epimerase"/>
    <property type="match status" value="1"/>
</dbReference>
<organism evidence="2 3">
    <name type="scientific">Lentinula raphanica</name>
    <dbReference type="NCBI Taxonomy" id="153919"/>
    <lineage>
        <taxon>Eukaryota</taxon>
        <taxon>Fungi</taxon>
        <taxon>Dikarya</taxon>
        <taxon>Basidiomycota</taxon>
        <taxon>Agaricomycotina</taxon>
        <taxon>Agaricomycetes</taxon>
        <taxon>Agaricomycetidae</taxon>
        <taxon>Agaricales</taxon>
        <taxon>Marasmiineae</taxon>
        <taxon>Omphalotaceae</taxon>
        <taxon>Lentinula</taxon>
    </lineage>
</organism>
<dbReference type="Proteomes" id="UP001163846">
    <property type="component" value="Unassembled WGS sequence"/>
</dbReference>
<dbReference type="PANTHER" id="PTHR48079:SF5">
    <property type="entry name" value="DEPENDENT EPIMERASE_DEHYDRATASE, PUTATIVE (AFU_ORTHOLOGUE AFUA_7G00180)-RELATED"/>
    <property type="match status" value="1"/>
</dbReference>
<feature type="domain" description="NAD-dependent epimerase/dehydratase" evidence="1">
    <location>
        <begin position="97"/>
        <end position="314"/>
    </location>
</feature>
<dbReference type="InterPro" id="IPR001509">
    <property type="entry name" value="Epimerase_deHydtase"/>
</dbReference>
<name>A0AA38PMC4_9AGAR</name>
<protein>
    <recommendedName>
        <fullName evidence="1">NAD-dependent epimerase/dehydratase domain-containing protein</fullName>
    </recommendedName>
</protein>
<dbReference type="PANTHER" id="PTHR48079">
    <property type="entry name" value="PROTEIN YEEZ"/>
    <property type="match status" value="1"/>
</dbReference>
<dbReference type="InterPro" id="IPR051783">
    <property type="entry name" value="NAD(P)-dependent_oxidoreduct"/>
</dbReference>
<evidence type="ECO:0000313" key="3">
    <source>
        <dbReference type="Proteomes" id="UP001163846"/>
    </source>
</evidence>
<proteinExistence type="predicted"/>
<dbReference type="AlphaFoldDB" id="A0AA38PMC4"/>